<comment type="caution">
    <text evidence="4">The sequence shown here is derived from an EMBL/GenBank/DDBJ whole genome shotgun (WGS) entry which is preliminary data.</text>
</comment>
<dbReference type="AlphaFoldDB" id="A0A9P3H5Q4"/>
<gene>
    <name evidence="4" type="ORF">EMPS_02983</name>
</gene>
<dbReference type="GO" id="GO:0006370">
    <property type="term" value="P:7-methylguanosine mRNA capping"/>
    <property type="evidence" value="ECO:0007669"/>
    <property type="project" value="UniProtKB-UniRule"/>
</dbReference>
<dbReference type="EC" id="2.1.1.57" evidence="1"/>
<dbReference type="GO" id="GO:0003676">
    <property type="term" value="F:nucleic acid binding"/>
    <property type="evidence" value="ECO:0007669"/>
    <property type="project" value="UniProtKB-UniRule"/>
</dbReference>
<feature type="region of interest" description="Disordered" evidence="2">
    <location>
        <begin position="559"/>
        <end position="679"/>
    </location>
</feature>
<dbReference type="OrthoDB" id="10251234at2759"/>
<dbReference type="PROSITE" id="PS51613">
    <property type="entry name" value="SAM_MT_RRMJ"/>
    <property type="match status" value="1"/>
</dbReference>
<keyword evidence="5" id="KW-1185">Reference proteome</keyword>
<dbReference type="EMBL" id="BQFW01000004">
    <property type="protein sequence ID" value="GJJ70634.1"/>
    <property type="molecule type" value="Genomic_DNA"/>
</dbReference>
<accession>A0A9P3H5Q4</accession>
<dbReference type="InterPro" id="IPR002877">
    <property type="entry name" value="RNA_MeTrfase_FtsJ_dom"/>
</dbReference>
<name>A0A9P3H5Q4_9FUNG</name>
<keyword evidence="1 4" id="KW-0489">Methyltransferase</keyword>
<protein>
    <recommendedName>
        <fullName evidence="1">Cap-specific mRNA (nucleoside-2'-O-)-methyltransferase 1</fullName>
        <ecNumber evidence="1">2.1.1.57</ecNumber>
    </recommendedName>
    <alternativeName>
        <fullName evidence="1">Cap1 2'O-ribose methyltransferase 1</fullName>
    </alternativeName>
</protein>
<dbReference type="InterPro" id="IPR029063">
    <property type="entry name" value="SAM-dependent_MTases_sf"/>
</dbReference>
<evidence type="ECO:0000256" key="2">
    <source>
        <dbReference type="SAM" id="MobiDB-lite"/>
    </source>
</evidence>
<evidence type="ECO:0000259" key="3">
    <source>
        <dbReference type="PROSITE" id="PS51613"/>
    </source>
</evidence>
<keyword evidence="1" id="KW-0506">mRNA capping</keyword>
<proteinExistence type="predicted"/>
<evidence type="ECO:0000256" key="1">
    <source>
        <dbReference type="RuleBase" id="RU368012"/>
    </source>
</evidence>
<dbReference type="Gene3D" id="3.40.50.12760">
    <property type="match status" value="2"/>
</dbReference>
<keyword evidence="1" id="KW-0507">mRNA processing</keyword>
<feature type="compositionally biased region" description="Low complexity" evidence="2">
    <location>
        <begin position="448"/>
        <end position="469"/>
    </location>
</feature>
<feature type="domain" description="RrmJ-type SAM-dependent 2'-O-MTase" evidence="3">
    <location>
        <begin position="184"/>
        <end position="403"/>
    </location>
</feature>
<dbReference type="Pfam" id="PF01728">
    <property type="entry name" value="FtsJ"/>
    <property type="match status" value="1"/>
</dbReference>
<comment type="catalytic activity">
    <reaction evidence="1">
        <text>a 5'-end (N(7)-methyl 5'-triphosphoguanosine)-ribonucleoside in mRNA + S-adenosyl-L-methionine = a 5'-end (N(7)-methyl 5'-triphosphoguanosine)-(2'-O-methyl-ribonucleoside) in mRNA + S-adenosyl-L-homocysteine + H(+)</text>
        <dbReference type="Rhea" id="RHEA:67020"/>
        <dbReference type="Rhea" id="RHEA-COMP:17167"/>
        <dbReference type="Rhea" id="RHEA-COMP:17168"/>
        <dbReference type="ChEBI" id="CHEBI:15378"/>
        <dbReference type="ChEBI" id="CHEBI:57856"/>
        <dbReference type="ChEBI" id="CHEBI:59789"/>
        <dbReference type="ChEBI" id="CHEBI:156461"/>
        <dbReference type="ChEBI" id="CHEBI:167609"/>
        <dbReference type="EC" id="2.1.1.57"/>
    </reaction>
</comment>
<feature type="compositionally biased region" description="Low complexity" evidence="2">
    <location>
        <begin position="595"/>
        <end position="609"/>
    </location>
</feature>
<organism evidence="4 5">
    <name type="scientific">Entomortierella parvispora</name>
    <dbReference type="NCBI Taxonomy" id="205924"/>
    <lineage>
        <taxon>Eukaryota</taxon>
        <taxon>Fungi</taxon>
        <taxon>Fungi incertae sedis</taxon>
        <taxon>Mucoromycota</taxon>
        <taxon>Mortierellomycotina</taxon>
        <taxon>Mortierellomycetes</taxon>
        <taxon>Mortierellales</taxon>
        <taxon>Mortierellaceae</taxon>
        <taxon>Entomortierella</taxon>
    </lineage>
</organism>
<feature type="compositionally biased region" description="Low complexity" evidence="2">
    <location>
        <begin position="32"/>
        <end position="51"/>
    </location>
</feature>
<feature type="compositionally biased region" description="Basic residues" evidence="2">
    <location>
        <begin position="564"/>
        <end position="594"/>
    </location>
</feature>
<dbReference type="GO" id="GO:0005737">
    <property type="term" value="C:cytoplasm"/>
    <property type="evidence" value="ECO:0007669"/>
    <property type="project" value="TreeGrafter"/>
</dbReference>
<feature type="region of interest" description="Disordered" evidence="2">
    <location>
        <begin position="1"/>
        <end position="70"/>
    </location>
</feature>
<keyword evidence="1" id="KW-0539">Nucleus</keyword>
<dbReference type="GO" id="GO:0005634">
    <property type="term" value="C:nucleus"/>
    <property type="evidence" value="ECO:0007669"/>
    <property type="project" value="UniProtKB-SubCell"/>
</dbReference>
<comment type="function">
    <text evidence="1">S-adenosyl-L-methionine-dependent methyltransferase that mediates RNA cap1 2'-O-ribose methylation to the 5'-cap structure of RNAs. Methylates the ribose of the first nucleotide of a m(7)GpppG-capped mRNA to produce m(7)GpppNmp (cap1).</text>
</comment>
<feature type="region of interest" description="Disordered" evidence="2">
    <location>
        <begin position="428"/>
        <end position="469"/>
    </location>
</feature>
<dbReference type="PANTHER" id="PTHR16121:SF0">
    <property type="entry name" value="CAP-SPECIFIC MRNA (NUCLEOSIDE-2'-O-)-METHYLTRANSFERASE 1"/>
    <property type="match status" value="1"/>
</dbReference>
<comment type="subcellular location">
    <subcellularLocation>
        <location evidence="1">Nucleus</location>
    </subcellularLocation>
</comment>
<dbReference type="PANTHER" id="PTHR16121">
    <property type="entry name" value="CAP-SPECIFIC MRNA (NUCLEOSIDE-2'-O-)-METHYLTRANSFERASE 1-RELATED"/>
    <property type="match status" value="1"/>
</dbReference>
<reference evidence="4" key="2">
    <citation type="journal article" date="2022" name="Microbiol. Resour. Announc.">
        <title>Whole-Genome Sequence of Entomortierella parvispora E1425, a Mucoromycotan Fungus Associated with Burkholderiaceae-Related Endosymbiotic Bacteria.</title>
        <authorList>
            <person name="Herlambang A."/>
            <person name="Guo Y."/>
            <person name="Takashima Y."/>
            <person name="Narisawa K."/>
            <person name="Ohta H."/>
            <person name="Nishizawa T."/>
        </authorList>
    </citation>
    <scope>NUCLEOTIDE SEQUENCE</scope>
    <source>
        <strain evidence="4">E1425</strain>
    </source>
</reference>
<reference evidence="4" key="1">
    <citation type="submission" date="2021-11" db="EMBL/GenBank/DDBJ databases">
        <authorList>
            <person name="Herlambang A."/>
            <person name="Guo Y."/>
            <person name="Takashima Y."/>
            <person name="Nishizawa T."/>
        </authorList>
    </citation>
    <scope>NUCLEOTIDE SEQUENCE</scope>
    <source>
        <strain evidence="4">E1425</strain>
    </source>
</reference>
<dbReference type="InterPro" id="IPR025816">
    <property type="entry name" value="RrmJ-type_MeTrfase"/>
</dbReference>
<dbReference type="GO" id="GO:0004483">
    <property type="term" value="F:methyltransferase cap1 activity"/>
    <property type="evidence" value="ECO:0007669"/>
    <property type="project" value="UniProtKB-UniRule"/>
</dbReference>
<dbReference type="Proteomes" id="UP000827284">
    <property type="component" value="Unassembled WGS sequence"/>
</dbReference>
<feature type="compositionally biased region" description="Polar residues" evidence="2">
    <location>
        <begin position="670"/>
        <end position="679"/>
    </location>
</feature>
<evidence type="ECO:0000313" key="4">
    <source>
        <dbReference type="EMBL" id="GJJ70634.1"/>
    </source>
</evidence>
<keyword evidence="1" id="KW-0808">Transferase</keyword>
<dbReference type="GO" id="GO:0016556">
    <property type="term" value="P:mRNA modification"/>
    <property type="evidence" value="ECO:0007669"/>
    <property type="project" value="UniProtKB-UniRule"/>
</dbReference>
<evidence type="ECO:0000313" key="5">
    <source>
        <dbReference type="Proteomes" id="UP000827284"/>
    </source>
</evidence>
<dbReference type="GO" id="GO:0032259">
    <property type="term" value="P:methylation"/>
    <property type="evidence" value="ECO:0007669"/>
    <property type="project" value="UniProtKB-KW"/>
</dbReference>
<sequence length="679" mass="76153">MDPYSDSDPAFAATPLESPTAIPTFRNCPKVRFQPPGGQRGSQQRGGPPFQIGGHQQGPLRYDPNHGLQHQVHVPHNSFQQQQYPSSARPSVPPNQQLMRPMIPPIEFLDQHLDVFQASSYDLPEDCFVIKSGPPEKADLDLFCVKGIVDGLLENKRKLRAVPQEMFGRARQRCNPYELVGSSIFMNRASVKLASIDSQLALTATKEFPDGSSGDEEEARIFRFADLCSGPGGFSEYLLWRKHTWGERAKGWAMTLKNDLDFQLEKFHKDTLVNEALKVYYGADGTGDILNQANIDAFAAMVEQDTGGLGVSLVSADGGISVDGDEAVQETILQRLILCQILTMFMNLQRGGDFVVKIFDIFTPVTAGLVWILSRHFEKICVVKPLTSRPMNSERYVVCRHLLQRKPARVIDHLRKVNATYQELADKAKAQQEVESETQDISEEKSASDAAATPPLSTSTPTSTGSSVPKTVTLKLAPVATIGAGLKDEDINHLVNPRAIAEDQHFMEYIKRNNMKTAIRQTEALDVFLKYVNEGLRPAFDQEAIKKLCLQEWHIPPRPMPVHAHQHQHQHQHQHPAPHHQYPHHPHQYHHPHQQQRPPHQQHHNQPPHGYGGHAQSRHPQPHPYQHQQQPQHPPGRHHPYSQAPPPQHHQASLRRPSGGKAAPGLLDSILNNMQQPPK</sequence>
<keyword evidence="1" id="KW-0949">S-adenosyl-L-methionine</keyword>
<dbReference type="InterPro" id="IPR050851">
    <property type="entry name" value="mRNA_Cap_2O-Ribose_MeTrfase"/>
</dbReference>
<dbReference type="SUPFAM" id="SSF53335">
    <property type="entry name" value="S-adenosyl-L-methionine-dependent methyltransferases"/>
    <property type="match status" value="1"/>
</dbReference>